<feature type="signal peptide" evidence="1">
    <location>
        <begin position="1"/>
        <end position="20"/>
    </location>
</feature>
<evidence type="ECO:0000313" key="3">
    <source>
        <dbReference type="Proteomes" id="UP000001847"/>
    </source>
</evidence>
<proteinExistence type="predicted"/>
<evidence type="ECO:0000313" key="2">
    <source>
        <dbReference type="EMBL" id="ABZ97373.1"/>
    </source>
</evidence>
<dbReference type="STRING" id="456481.LEPBI_I1262"/>
<dbReference type="AlphaFoldDB" id="B0SP49"/>
<dbReference type="EMBL" id="CP000786">
    <property type="protein sequence ID" value="ABZ97373.1"/>
    <property type="molecule type" value="Genomic_DNA"/>
</dbReference>
<organism evidence="2 3">
    <name type="scientific">Leptospira biflexa serovar Patoc (strain Patoc 1 / ATCC 23582 / Paris)</name>
    <dbReference type="NCBI Taxonomy" id="456481"/>
    <lineage>
        <taxon>Bacteria</taxon>
        <taxon>Pseudomonadati</taxon>
        <taxon>Spirochaetota</taxon>
        <taxon>Spirochaetia</taxon>
        <taxon>Leptospirales</taxon>
        <taxon>Leptospiraceae</taxon>
        <taxon>Leptospira</taxon>
    </lineage>
</organism>
<dbReference type="KEGG" id="lbi:LEPBI_I1262"/>
<sequence length="250" mass="25861">MKFLQPIIIFSILLTLGNCAELFSSKDKDNNNDAILAALLSNSGTCGQSARSGAAGTGTRYNFFGCSGDATTTLLGLGFTAQNITFNGGLSGTSDASTIVTRGSSLSSSGGSKKAGIEITYVLNNASSILKANLPSEASINGPGFSIFATGANKLVNDAASAFDDKPASWSSSVGVEKILCLEVHEEGTGAHIFGWEGSCDTVNRNSYQFEQEDVALAVSGDRVALKLNNVVVKSMTIYSSVIGLGAMIR</sequence>
<dbReference type="HOGENOM" id="CLU_1110353_0_0_12"/>
<gene>
    <name evidence="2" type="ordered locus">LEPBI_I1262</name>
</gene>
<protein>
    <recommendedName>
        <fullName evidence="4">Lipoprotein</fullName>
    </recommendedName>
</protein>
<evidence type="ECO:0008006" key="4">
    <source>
        <dbReference type="Google" id="ProtNLM"/>
    </source>
</evidence>
<reference evidence="2 3" key="1">
    <citation type="journal article" date="2008" name="PLoS ONE">
        <title>Genome sequence of the saprophyte Leptospira biflexa provides insights into the evolution of Leptospira and the pathogenesis of leptospirosis.</title>
        <authorList>
            <person name="Picardeau M."/>
            <person name="Bulach D.M."/>
            <person name="Bouchier C."/>
            <person name="Zuerner R.L."/>
            <person name="Zidane N."/>
            <person name="Wilson P.J."/>
            <person name="Creno S."/>
            <person name="Kuczek E.S."/>
            <person name="Bommezzadri S."/>
            <person name="Davis J.C."/>
            <person name="McGrath A."/>
            <person name="Johnson M.J."/>
            <person name="Boursaux-Eude C."/>
            <person name="Seemann T."/>
            <person name="Rouy Z."/>
            <person name="Coppel R.L."/>
            <person name="Rood J.I."/>
            <person name="Lajus A."/>
            <person name="Davies J.K."/>
            <person name="Medigue C."/>
            <person name="Adler B."/>
        </authorList>
    </citation>
    <scope>NUCLEOTIDE SEQUENCE [LARGE SCALE GENOMIC DNA]</scope>
    <source>
        <strain evidence="3">Patoc 1 / ATCC 23582 / Paris</strain>
    </source>
</reference>
<keyword evidence="1" id="KW-0732">Signal</keyword>
<name>B0SP49_LEPBP</name>
<keyword evidence="3" id="KW-1185">Reference proteome</keyword>
<feature type="chain" id="PRO_5002755431" description="Lipoprotein" evidence="1">
    <location>
        <begin position="21"/>
        <end position="250"/>
    </location>
</feature>
<dbReference type="BioCyc" id="LBIF456481:LEPBI_RS06175-MONOMER"/>
<dbReference type="RefSeq" id="WP_012388254.1">
    <property type="nucleotide sequence ID" value="NC_010602.1"/>
</dbReference>
<accession>B0SP49</accession>
<evidence type="ECO:0000256" key="1">
    <source>
        <dbReference type="SAM" id="SignalP"/>
    </source>
</evidence>
<dbReference type="OrthoDB" id="345827at2"/>
<dbReference type="Proteomes" id="UP000001847">
    <property type="component" value="Chromosome I"/>
</dbReference>